<reference evidence="7 8" key="1">
    <citation type="journal article" date="2013" name="Genome Biol.">
        <title>Draft genome of the mountain pine beetle, Dendroctonus ponderosae Hopkins, a major forest pest.</title>
        <authorList>
            <person name="Keeling C.I."/>
            <person name="Yuen M.M."/>
            <person name="Liao N.Y."/>
            <person name="Docking T.R."/>
            <person name="Chan S.K."/>
            <person name="Taylor G.A."/>
            <person name="Palmquist D.L."/>
            <person name="Jackman S.D."/>
            <person name="Nguyen A."/>
            <person name="Li M."/>
            <person name="Henderson H."/>
            <person name="Janes J.K."/>
            <person name="Zhao Y."/>
            <person name="Pandoh P."/>
            <person name="Moore R."/>
            <person name="Sperling F.A."/>
            <person name="Huber D.P."/>
            <person name="Birol I."/>
            <person name="Jones S.J."/>
            <person name="Bohlmann J."/>
        </authorList>
    </citation>
    <scope>NUCLEOTIDE SEQUENCE</scope>
</reference>
<dbReference type="InterPro" id="IPR026906">
    <property type="entry name" value="LRR_5"/>
</dbReference>
<sequence>MVIKSLVLLVTTASLINSKEYVPCQEISQTLRFPCKCALGPVEEVLSGNPSLSVNCDRIVFPLDMPFLPYGTPVVNFSQKYAGHHSLPSHIFTASLPLRYLDLSHNYLRKLMDKMLSTIQNTLIELRLQSNLLGDTLNPIFSTSEFRGLKYLNLLDLSSNGIKAIEEGILDGCDKLQELYLDHNDFQLIPSTSLNGPKSLKVLSLSNNNIDSIKVDTFISQPNLETIDLGHNLISVIENGALSKLENIKTLKLSHNKLSKFNSDVFVGAESLLDLELSENFMTEFPTEAIKIFEHLKYLNLSSNLIQTLDNNNLAFLSTLQELDLSRNSLTNIAPGTFLGLKNLQKLDISVNSLRMVEDDAFEGLDNLEYLNLKDNNILLIPASALGRLPRLTSLQLDYNRITALSSEILHSIAERVTKLVISSNVVRELSSATFQNFRNLKNLDLKRNWITSLSADAFVGLEDSLEHLDLSENKIMTFQKPPLPFNALKTLDLSNNYLEELPNAPFNFLSSLKALNLSNNFHLSILLGTTLNELKEIEVIDFSYCGLQSISPELFQKSNSLIEIYIGHNNFSEIPSKTFVNMPNLTVVDLSHNRITTIKQEAFAFVMNIKQLSLKGNRLRSFKGEYFNTGTSLELLDISNNELNYLFPSSFRIHPRLKKIIANSNKLIFFPAELIANLQFIEYIDLSFNMLKAIDELDFARLPRLRVLMLSNNNLENLSEMAFHNSTQLQRLDLSANQLERLGDRIFEGLIRLEELNLANNYLVDLPETIFERVKLQMLNKIILSRNKFVNAPFKALQRQYLSLNDVDLSHNNIEEIPEDNHIMVNIKKLDFSFNPLSSEALANIIGEPKTVRSLNLANTGISTLYRLETPFLKHLNLSYNNISKLTGGMFERTTLLETLDLSNNEIASSKDFSNIWKMLQSLKMLNISNNAIEGVSNADFEGLSTLRYLSIHSLKECSKIEKTSFKNVPNLVELNAYGYPKIGYLDVNGILQNMPLLEKLNIETKDAAIGKDQLQIMSHPRLHELGIRGSRLGIISSGTLSGIKGPNVLISFINTSLTSIPPSLFFPVPRSSKTTLDVTGNQLTTLNVQLLTTLEDRRGDLQLTGLQSNPINCDCNSRALRRWLPSHMMTVKCSSPAYLAGKYLAEIGDDELTCDPKKILQQSTTHPTMSSLSDTTSLQKKPTEMDIIWSTPVTDKIEQKVKTAANGLSTLNNDDTLIIGIVGGVVAFIAILIIVICIIRLRMGSTEYRGGPVTRGSIIAPGVIGSGSSCACSIKGGPPASLGTALYAIPPSYAATLPHKMAPMHQ</sequence>
<feature type="signal peptide" evidence="5">
    <location>
        <begin position="1"/>
        <end position="18"/>
    </location>
</feature>
<dbReference type="PROSITE" id="PS51450">
    <property type="entry name" value="LRR"/>
    <property type="match status" value="13"/>
</dbReference>
<dbReference type="EMBL" id="KB632400">
    <property type="protein sequence ID" value="ERL94898.1"/>
    <property type="molecule type" value="Genomic_DNA"/>
</dbReference>
<keyword evidence="3" id="KW-0677">Repeat</keyword>
<dbReference type="InterPro" id="IPR001611">
    <property type="entry name" value="Leu-rich_rpt"/>
</dbReference>
<dbReference type="PANTHER" id="PTHR45617:SF181">
    <property type="entry name" value="LP04042P"/>
    <property type="match status" value="1"/>
</dbReference>
<dbReference type="PANTHER" id="PTHR45617">
    <property type="entry name" value="LEUCINE RICH REPEAT FAMILY PROTEIN"/>
    <property type="match status" value="1"/>
</dbReference>
<proteinExistence type="predicted"/>
<dbReference type="Pfam" id="PF13855">
    <property type="entry name" value="LRR_8"/>
    <property type="match status" value="7"/>
</dbReference>
<feature type="domain" description="LRRCT" evidence="6">
    <location>
        <begin position="1111"/>
        <end position="1157"/>
    </location>
</feature>
<feature type="transmembrane region" description="Helical" evidence="4">
    <location>
        <begin position="1219"/>
        <end position="1241"/>
    </location>
</feature>
<dbReference type="SMART" id="SM00369">
    <property type="entry name" value="LRR_TYP"/>
    <property type="match status" value="25"/>
</dbReference>
<dbReference type="Gene3D" id="3.80.10.10">
    <property type="entry name" value="Ribonuclease Inhibitor"/>
    <property type="match status" value="6"/>
</dbReference>
<dbReference type="Pfam" id="PF13306">
    <property type="entry name" value="LRR_5"/>
    <property type="match status" value="1"/>
</dbReference>
<gene>
    <name evidence="7" type="ORF">D910_12171</name>
</gene>
<evidence type="ECO:0000256" key="5">
    <source>
        <dbReference type="SAM" id="SignalP"/>
    </source>
</evidence>
<keyword evidence="4" id="KW-0472">Membrane</keyword>
<evidence type="ECO:0000256" key="2">
    <source>
        <dbReference type="ARBA" id="ARBA00022729"/>
    </source>
</evidence>
<keyword evidence="2 5" id="KW-0732">Signal</keyword>
<dbReference type="GO" id="GO:0071944">
    <property type="term" value="C:cell periphery"/>
    <property type="evidence" value="ECO:0007669"/>
    <property type="project" value="UniProtKB-ARBA"/>
</dbReference>
<evidence type="ECO:0000313" key="7">
    <source>
        <dbReference type="EMBL" id="ERL94898.1"/>
    </source>
</evidence>
<dbReference type="SMART" id="SM00364">
    <property type="entry name" value="LRR_BAC"/>
    <property type="match status" value="8"/>
</dbReference>
<feature type="non-terminal residue" evidence="7">
    <location>
        <position position="1308"/>
    </location>
</feature>
<evidence type="ECO:0000256" key="4">
    <source>
        <dbReference type="SAM" id="Phobius"/>
    </source>
</evidence>
<name>U4UQX1_DENPD</name>
<dbReference type="InterPro" id="IPR032675">
    <property type="entry name" value="LRR_dom_sf"/>
</dbReference>
<keyword evidence="4" id="KW-0812">Transmembrane</keyword>
<dbReference type="InterPro" id="IPR003591">
    <property type="entry name" value="Leu-rich_rpt_typical-subtyp"/>
</dbReference>
<dbReference type="Pfam" id="PF00560">
    <property type="entry name" value="LRR_1"/>
    <property type="match status" value="1"/>
</dbReference>
<dbReference type="InterPro" id="IPR000483">
    <property type="entry name" value="Cys-rich_flank_reg_C"/>
</dbReference>
<evidence type="ECO:0000256" key="1">
    <source>
        <dbReference type="ARBA" id="ARBA00022614"/>
    </source>
</evidence>
<keyword evidence="4" id="KW-1133">Transmembrane helix</keyword>
<evidence type="ECO:0000259" key="6">
    <source>
        <dbReference type="SMART" id="SM00082"/>
    </source>
</evidence>
<keyword evidence="1" id="KW-0433">Leucine-rich repeat</keyword>
<dbReference type="Proteomes" id="UP000030742">
    <property type="component" value="Unassembled WGS sequence"/>
</dbReference>
<evidence type="ECO:0000313" key="8">
    <source>
        <dbReference type="Proteomes" id="UP000030742"/>
    </source>
</evidence>
<feature type="chain" id="PRO_5004656708" description="LRRCT domain-containing protein" evidence="5">
    <location>
        <begin position="19"/>
        <end position="1308"/>
    </location>
</feature>
<organism evidence="7 8">
    <name type="scientific">Dendroctonus ponderosae</name>
    <name type="common">Mountain pine beetle</name>
    <dbReference type="NCBI Taxonomy" id="77166"/>
    <lineage>
        <taxon>Eukaryota</taxon>
        <taxon>Metazoa</taxon>
        <taxon>Ecdysozoa</taxon>
        <taxon>Arthropoda</taxon>
        <taxon>Hexapoda</taxon>
        <taxon>Insecta</taxon>
        <taxon>Pterygota</taxon>
        <taxon>Neoptera</taxon>
        <taxon>Endopterygota</taxon>
        <taxon>Coleoptera</taxon>
        <taxon>Polyphaga</taxon>
        <taxon>Cucujiformia</taxon>
        <taxon>Curculionidae</taxon>
        <taxon>Scolytinae</taxon>
        <taxon>Dendroctonus</taxon>
    </lineage>
</organism>
<accession>U4UQX1</accession>
<dbReference type="OrthoDB" id="8731593at2759"/>
<protein>
    <recommendedName>
        <fullName evidence="6">LRRCT domain-containing protein</fullName>
    </recommendedName>
</protein>
<dbReference type="STRING" id="77166.U4UQX1"/>
<dbReference type="PRINTS" id="PR00019">
    <property type="entry name" value="LEURICHRPT"/>
</dbReference>
<dbReference type="SUPFAM" id="SSF52058">
    <property type="entry name" value="L domain-like"/>
    <property type="match status" value="4"/>
</dbReference>
<dbReference type="SMART" id="SM00365">
    <property type="entry name" value="LRR_SD22"/>
    <property type="match status" value="17"/>
</dbReference>
<dbReference type="SMART" id="SM00082">
    <property type="entry name" value="LRRCT"/>
    <property type="match status" value="1"/>
</dbReference>
<evidence type="ECO:0000256" key="3">
    <source>
        <dbReference type="ARBA" id="ARBA00022737"/>
    </source>
</evidence>